<dbReference type="EMBL" id="LR828253">
    <property type="protein sequence ID" value="CAD0305814.1"/>
    <property type="molecule type" value="Genomic_DNA"/>
</dbReference>
<organism evidence="1">
    <name type="scientific">Xanthomonas hortorum pv. gardneri</name>
    <dbReference type="NCBI Taxonomy" id="2754056"/>
    <lineage>
        <taxon>Bacteria</taxon>
        <taxon>Pseudomonadati</taxon>
        <taxon>Pseudomonadota</taxon>
        <taxon>Gammaproteobacteria</taxon>
        <taxon>Lysobacterales</taxon>
        <taxon>Lysobacteraceae</taxon>
        <taxon>Xanthomonas</taxon>
    </lineage>
</organism>
<accession>A0A0G8L7X4</accession>
<proteinExistence type="predicted"/>
<evidence type="ECO:0008006" key="2">
    <source>
        <dbReference type="Google" id="ProtNLM"/>
    </source>
</evidence>
<protein>
    <recommendedName>
        <fullName evidence="2">Restriction endonuclease</fullName>
    </recommendedName>
</protein>
<dbReference type="GeneID" id="55514642"/>
<dbReference type="OrthoDB" id="6000935at2"/>
<gene>
    <name evidence="1" type="ORF">CFBP8129_06710</name>
</gene>
<dbReference type="EMBL" id="LR828253">
    <property type="protein sequence ID" value="CAD0305808.1"/>
    <property type="molecule type" value="Genomic_DNA"/>
</dbReference>
<dbReference type="RefSeq" id="WP_006448632.1">
    <property type="nucleotide sequence ID" value="NZ_CP018728.1"/>
</dbReference>
<name>A0A0G8L7X4_9XANT</name>
<evidence type="ECO:0000313" key="1">
    <source>
        <dbReference type="EMBL" id="CAD0305808.1"/>
    </source>
</evidence>
<reference evidence="1" key="1">
    <citation type="submission" date="2020-07" db="EMBL/GenBank/DDBJ databases">
        <authorList>
            <person name="Pothier F. J."/>
        </authorList>
    </citation>
    <scope>NUCLEOTIDE SEQUENCE</scope>
    <source>
        <strain evidence="1">CFBP 8129</strain>
    </source>
</reference>
<sequence>MASDKTDVILHLFEKYWDPGNLRLTKTLMTLQDVAEAIRACNTQDGKDRSDRNPANFLKDVIRSRGASKIWPRKIALLGYTGEQRTGTGDSFEFVPLSAGYDEPFPDLYRVTDKTERIDMQSVSMSLASRELGRSDEAWLIQTAVNLRVIEQHMATVSALQVKEVTHLQMTVKLRATEIDALYLANVPGYSSVFITCEAKKGSERILTGQIMSQVRAAFETTNADLVVPIAIRSEKDLGIHVIEFKSVSRALLGSFVDLEFSSDALYRLVPAVRGI</sequence>
<dbReference type="AlphaFoldDB" id="A0A0G8L7X4"/>